<keyword evidence="10 14" id="KW-0808">Transferase</keyword>
<evidence type="ECO:0000256" key="5">
    <source>
        <dbReference type="ARBA" id="ARBA00008391"/>
    </source>
</evidence>
<evidence type="ECO:0000256" key="10">
    <source>
        <dbReference type="ARBA" id="ARBA00022679"/>
    </source>
</evidence>
<feature type="region of interest" description="Disordered" evidence="12">
    <location>
        <begin position="1"/>
        <end position="88"/>
    </location>
</feature>
<evidence type="ECO:0000256" key="6">
    <source>
        <dbReference type="ARBA" id="ARBA00011738"/>
    </source>
</evidence>
<comment type="subunit">
    <text evidence="6">Homodimer.</text>
</comment>
<feature type="compositionally biased region" description="Pro residues" evidence="12">
    <location>
        <begin position="1"/>
        <end position="22"/>
    </location>
</feature>
<dbReference type="GO" id="GO:0044209">
    <property type="term" value="P:AMP salvage"/>
    <property type="evidence" value="ECO:0007669"/>
    <property type="project" value="UniProtKB-UniPathway"/>
</dbReference>
<dbReference type="EMBL" id="MU001690">
    <property type="protein sequence ID" value="KAF2454727.1"/>
    <property type="molecule type" value="Genomic_DNA"/>
</dbReference>
<dbReference type="Pfam" id="PF00156">
    <property type="entry name" value="Pribosyltran"/>
    <property type="match status" value="1"/>
</dbReference>
<dbReference type="GO" id="GO:0006166">
    <property type="term" value="P:purine ribonucleoside salvage"/>
    <property type="evidence" value="ECO:0007669"/>
    <property type="project" value="UniProtKB-KW"/>
</dbReference>
<comment type="function">
    <text evidence="2">Catalyzes a salvage reaction resulting in the formation of AMP, that is energically less costly than de novo synthesis.</text>
</comment>
<feature type="compositionally biased region" description="Low complexity" evidence="12">
    <location>
        <begin position="23"/>
        <end position="53"/>
    </location>
</feature>
<dbReference type="SUPFAM" id="SSF53271">
    <property type="entry name" value="PRTase-like"/>
    <property type="match status" value="1"/>
</dbReference>
<evidence type="ECO:0000256" key="2">
    <source>
        <dbReference type="ARBA" id="ARBA00003968"/>
    </source>
</evidence>
<dbReference type="NCBIfam" id="NF002636">
    <property type="entry name" value="PRK02304.1-5"/>
    <property type="match status" value="1"/>
</dbReference>
<accession>A0A6A6NT97</accession>
<comment type="catalytic activity">
    <reaction evidence="1">
        <text>AMP + diphosphate = 5-phospho-alpha-D-ribose 1-diphosphate + adenine</text>
        <dbReference type="Rhea" id="RHEA:16609"/>
        <dbReference type="ChEBI" id="CHEBI:16708"/>
        <dbReference type="ChEBI" id="CHEBI:33019"/>
        <dbReference type="ChEBI" id="CHEBI:58017"/>
        <dbReference type="ChEBI" id="CHEBI:456215"/>
        <dbReference type="EC" id="2.4.2.7"/>
    </reaction>
</comment>
<dbReference type="PANTHER" id="PTHR32315:SF3">
    <property type="entry name" value="ADENINE PHOSPHORIBOSYLTRANSFERASE"/>
    <property type="match status" value="1"/>
</dbReference>
<dbReference type="InterPro" id="IPR029057">
    <property type="entry name" value="PRTase-like"/>
</dbReference>
<evidence type="ECO:0000256" key="3">
    <source>
        <dbReference type="ARBA" id="ARBA00004496"/>
    </source>
</evidence>
<dbReference type="GO" id="GO:0003999">
    <property type="term" value="F:adenine phosphoribosyltransferase activity"/>
    <property type="evidence" value="ECO:0007669"/>
    <property type="project" value="UniProtKB-EC"/>
</dbReference>
<organism evidence="14 15">
    <name type="scientific">Lineolata rhizophorae</name>
    <dbReference type="NCBI Taxonomy" id="578093"/>
    <lineage>
        <taxon>Eukaryota</taxon>
        <taxon>Fungi</taxon>
        <taxon>Dikarya</taxon>
        <taxon>Ascomycota</taxon>
        <taxon>Pezizomycotina</taxon>
        <taxon>Dothideomycetes</taxon>
        <taxon>Dothideomycetes incertae sedis</taxon>
        <taxon>Lineolatales</taxon>
        <taxon>Lineolataceae</taxon>
        <taxon>Lineolata</taxon>
    </lineage>
</organism>
<dbReference type="GO" id="GO:0005737">
    <property type="term" value="C:cytoplasm"/>
    <property type="evidence" value="ECO:0007669"/>
    <property type="project" value="UniProtKB-SubCell"/>
</dbReference>
<evidence type="ECO:0000313" key="14">
    <source>
        <dbReference type="EMBL" id="KAF2454727.1"/>
    </source>
</evidence>
<evidence type="ECO:0000256" key="7">
    <source>
        <dbReference type="ARBA" id="ARBA00011893"/>
    </source>
</evidence>
<evidence type="ECO:0000256" key="1">
    <source>
        <dbReference type="ARBA" id="ARBA00000868"/>
    </source>
</evidence>
<evidence type="ECO:0000313" key="15">
    <source>
        <dbReference type="Proteomes" id="UP000799766"/>
    </source>
</evidence>
<sequence>MSSAPPPPSPAQAPSAAPPPPSTTNTTSATTTASTTAPATTSAAPPSSHRSASQLPATSAHPPRDQPDPTVAVSSSSPPSTAAAAALGRSSHAAQGGFAAAAAASAAELARLKVSLRAALRQFPDFPEPGILFEDIMPIFADAGLHDALVRALEVQVRRDYAAATAAAAGADRPVDVVVGLEARGFLFGPSLALRLGVGFVPVRKKGKLPGPTETASYKKEYGEDFFQMQSGGVKPGQRVLIVDDIIATGGSAAAAGSLVRQLGGTLLGYLFILELDFLKGRDKLDAPVHTLLSSQEK</sequence>
<comment type="similarity">
    <text evidence="5">Belongs to the purine/pyrimidine phosphoribosyltransferase family.</text>
</comment>
<keyword evidence="11" id="KW-0660">Purine salvage</keyword>
<dbReference type="InterPro" id="IPR000836">
    <property type="entry name" value="PRTase_dom"/>
</dbReference>
<dbReference type="FunFam" id="3.40.50.2020:FF:000004">
    <property type="entry name" value="Adenine phosphoribosyltransferase"/>
    <property type="match status" value="1"/>
</dbReference>
<keyword evidence="8" id="KW-0963">Cytoplasm</keyword>
<dbReference type="AlphaFoldDB" id="A0A6A6NT97"/>
<dbReference type="EC" id="2.4.2.7" evidence="7"/>
<dbReference type="HAMAP" id="MF_00004">
    <property type="entry name" value="Aden_phosphoribosyltr"/>
    <property type="match status" value="1"/>
</dbReference>
<gene>
    <name evidence="14" type="ORF">BDY21DRAFT_366124</name>
</gene>
<comment type="subcellular location">
    <subcellularLocation>
        <location evidence="3">Cytoplasm</location>
    </subcellularLocation>
</comment>
<evidence type="ECO:0000256" key="12">
    <source>
        <dbReference type="SAM" id="MobiDB-lite"/>
    </source>
</evidence>
<feature type="domain" description="Phosphoribosyltransferase" evidence="13">
    <location>
        <begin position="171"/>
        <end position="264"/>
    </location>
</feature>
<reference evidence="14" key="1">
    <citation type="journal article" date="2020" name="Stud. Mycol.">
        <title>101 Dothideomycetes genomes: a test case for predicting lifestyles and emergence of pathogens.</title>
        <authorList>
            <person name="Haridas S."/>
            <person name="Albert R."/>
            <person name="Binder M."/>
            <person name="Bloem J."/>
            <person name="Labutti K."/>
            <person name="Salamov A."/>
            <person name="Andreopoulos B."/>
            <person name="Baker S."/>
            <person name="Barry K."/>
            <person name="Bills G."/>
            <person name="Bluhm B."/>
            <person name="Cannon C."/>
            <person name="Castanera R."/>
            <person name="Culley D."/>
            <person name="Daum C."/>
            <person name="Ezra D."/>
            <person name="Gonzalez J."/>
            <person name="Henrissat B."/>
            <person name="Kuo A."/>
            <person name="Liang C."/>
            <person name="Lipzen A."/>
            <person name="Lutzoni F."/>
            <person name="Magnuson J."/>
            <person name="Mondo S."/>
            <person name="Nolan M."/>
            <person name="Ohm R."/>
            <person name="Pangilinan J."/>
            <person name="Park H.-J."/>
            <person name="Ramirez L."/>
            <person name="Alfaro M."/>
            <person name="Sun H."/>
            <person name="Tritt A."/>
            <person name="Yoshinaga Y."/>
            <person name="Zwiers L.-H."/>
            <person name="Turgeon B."/>
            <person name="Goodwin S."/>
            <person name="Spatafora J."/>
            <person name="Crous P."/>
            <person name="Grigoriev I."/>
        </authorList>
    </citation>
    <scope>NUCLEOTIDE SEQUENCE</scope>
    <source>
        <strain evidence="14">ATCC 16933</strain>
    </source>
</reference>
<dbReference type="GO" id="GO:0016208">
    <property type="term" value="F:AMP binding"/>
    <property type="evidence" value="ECO:0007669"/>
    <property type="project" value="TreeGrafter"/>
</dbReference>
<dbReference type="GO" id="GO:0006168">
    <property type="term" value="P:adenine salvage"/>
    <property type="evidence" value="ECO:0007669"/>
    <property type="project" value="InterPro"/>
</dbReference>
<dbReference type="PANTHER" id="PTHR32315">
    <property type="entry name" value="ADENINE PHOSPHORIBOSYLTRANSFERASE"/>
    <property type="match status" value="1"/>
</dbReference>
<dbReference type="OrthoDB" id="363185at2759"/>
<feature type="compositionally biased region" description="Low complexity" evidence="12">
    <location>
        <begin position="72"/>
        <end position="88"/>
    </location>
</feature>
<dbReference type="Gene3D" id="3.40.50.2020">
    <property type="match status" value="1"/>
</dbReference>
<protein>
    <recommendedName>
        <fullName evidence="7">adenine phosphoribosyltransferase</fullName>
        <ecNumber evidence="7">2.4.2.7</ecNumber>
    </recommendedName>
</protein>
<keyword evidence="15" id="KW-1185">Reference proteome</keyword>
<evidence type="ECO:0000256" key="9">
    <source>
        <dbReference type="ARBA" id="ARBA00022676"/>
    </source>
</evidence>
<dbReference type="CDD" id="cd06223">
    <property type="entry name" value="PRTases_typeI"/>
    <property type="match status" value="1"/>
</dbReference>
<keyword evidence="9 14" id="KW-0328">Glycosyltransferase</keyword>
<dbReference type="Proteomes" id="UP000799766">
    <property type="component" value="Unassembled WGS sequence"/>
</dbReference>
<dbReference type="InterPro" id="IPR050054">
    <property type="entry name" value="UPRTase/APRTase"/>
</dbReference>
<comment type="pathway">
    <text evidence="4">Purine metabolism; AMP biosynthesis via salvage pathway; AMP from adenine: step 1/1.</text>
</comment>
<evidence type="ECO:0000256" key="8">
    <source>
        <dbReference type="ARBA" id="ARBA00022490"/>
    </source>
</evidence>
<evidence type="ECO:0000259" key="13">
    <source>
        <dbReference type="Pfam" id="PF00156"/>
    </source>
</evidence>
<dbReference type="InterPro" id="IPR005764">
    <property type="entry name" value="Ade_phspho_trans"/>
</dbReference>
<evidence type="ECO:0000256" key="4">
    <source>
        <dbReference type="ARBA" id="ARBA00004659"/>
    </source>
</evidence>
<dbReference type="GO" id="GO:0002055">
    <property type="term" value="F:adenine binding"/>
    <property type="evidence" value="ECO:0007669"/>
    <property type="project" value="TreeGrafter"/>
</dbReference>
<proteinExistence type="inferred from homology"/>
<name>A0A6A6NT97_9PEZI</name>
<evidence type="ECO:0000256" key="11">
    <source>
        <dbReference type="ARBA" id="ARBA00022726"/>
    </source>
</evidence>
<dbReference type="UniPathway" id="UPA00588">
    <property type="reaction ID" value="UER00646"/>
</dbReference>